<name>A0A8J5I091_9STRA</name>
<feature type="chain" id="PRO_5035275897" description="Jacalin-type lectin domain-containing protein" evidence="1">
    <location>
        <begin position="20"/>
        <end position="182"/>
    </location>
</feature>
<evidence type="ECO:0000313" key="3">
    <source>
        <dbReference type="EMBL" id="KAG6942833.1"/>
    </source>
</evidence>
<reference evidence="3" key="1">
    <citation type="submission" date="2021-01" db="EMBL/GenBank/DDBJ databases">
        <title>Phytophthora aleatoria, a newly-described species from Pinus radiata is distinct from Phytophthora cactorum isolates based on comparative genomics.</title>
        <authorList>
            <person name="Mcdougal R."/>
            <person name="Panda P."/>
            <person name="Williams N."/>
            <person name="Studholme D.J."/>
        </authorList>
    </citation>
    <scope>NUCLEOTIDE SEQUENCE</scope>
    <source>
        <strain evidence="3">NZFS 4037</strain>
    </source>
</reference>
<protein>
    <recommendedName>
        <fullName evidence="2">Jacalin-type lectin domain-containing protein</fullName>
    </recommendedName>
</protein>
<sequence>MKLLLQVLTTVALAAVGDALLSDGVIPGKVYGGPHGNKYSDEELVAPGQTVHSITIRSSDRVDSVCLDVTDQLGQNSQLCHGGDGGDEKTLELAEGEHIIGIQAHWGKYYRKTRVMYVKFTTDKGNAIFGGTQTDDTNKIGKEEADDGFQLGGFQGFSGNELDSVGAIWTAIDPLDQSFEVF</sequence>
<dbReference type="Pfam" id="PF01419">
    <property type="entry name" value="Jacalin"/>
    <property type="match status" value="1"/>
</dbReference>
<keyword evidence="1" id="KW-0732">Signal</keyword>
<comment type="caution">
    <text evidence="3">The sequence shown here is derived from an EMBL/GenBank/DDBJ whole genome shotgun (WGS) entry which is preliminary data.</text>
</comment>
<dbReference type="PANTHER" id="PTHR46506">
    <property type="entry name" value="OS05G0143600 PROTEIN"/>
    <property type="match status" value="1"/>
</dbReference>
<dbReference type="SMART" id="SM00915">
    <property type="entry name" value="Jacalin"/>
    <property type="match status" value="1"/>
</dbReference>
<feature type="signal peptide" evidence="1">
    <location>
        <begin position="1"/>
        <end position="19"/>
    </location>
</feature>
<dbReference type="Proteomes" id="UP000709295">
    <property type="component" value="Unassembled WGS sequence"/>
</dbReference>
<evidence type="ECO:0000313" key="4">
    <source>
        <dbReference type="Proteomes" id="UP000709295"/>
    </source>
</evidence>
<evidence type="ECO:0000256" key="1">
    <source>
        <dbReference type="SAM" id="SignalP"/>
    </source>
</evidence>
<dbReference type="EMBL" id="JAENGY010002930">
    <property type="protein sequence ID" value="KAG6942833.1"/>
    <property type="molecule type" value="Genomic_DNA"/>
</dbReference>
<keyword evidence="4" id="KW-1185">Reference proteome</keyword>
<feature type="domain" description="Jacalin-type lectin" evidence="2">
    <location>
        <begin position="25"/>
        <end position="171"/>
    </location>
</feature>
<accession>A0A8J5I091</accession>
<dbReference type="InterPro" id="IPR001229">
    <property type="entry name" value="Jacalin-like_lectin_dom"/>
</dbReference>
<proteinExistence type="predicted"/>
<gene>
    <name evidence="3" type="ORF">JG688_00017896</name>
</gene>
<evidence type="ECO:0000259" key="2">
    <source>
        <dbReference type="PROSITE" id="PS51752"/>
    </source>
</evidence>
<dbReference type="AlphaFoldDB" id="A0A8J5I091"/>
<organism evidence="3 4">
    <name type="scientific">Phytophthora aleatoria</name>
    <dbReference type="NCBI Taxonomy" id="2496075"/>
    <lineage>
        <taxon>Eukaryota</taxon>
        <taxon>Sar</taxon>
        <taxon>Stramenopiles</taxon>
        <taxon>Oomycota</taxon>
        <taxon>Peronosporomycetes</taxon>
        <taxon>Peronosporales</taxon>
        <taxon>Peronosporaceae</taxon>
        <taxon>Phytophthora</taxon>
    </lineage>
</organism>
<dbReference type="PROSITE" id="PS51752">
    <property type="entry name" value="JACALIN_LECTIN"/>
    <property type="match status" value="1"/>
</dbReference>